<protein>
    <submittedName>
        <fullName evidence="2">Uncharacterized protein</fullName>
    </submittedName>
</protein>
<evidence type="ECO:0000313" key="2">
    <source>
        <dbReference type="EMBL" id="MUV03410.1"/>
    </source>
</evidence>
<dbReference type="RefSeq" id="WP_157482385.1">
    <property type="nucleotide sequence ID" value="NZ_WOWP01000021.1"/>
</dbReference>
<dbReference type="AlphaFoldDB" id="A0A6N8HC04"/>
<comment type="caution">
    <text evidence="2">The sequence shown here is derived from an EMBL/GenBank/DDBJ whole genome shotgun (WGS) entry which is preliminary data.</text>
</comment>
<organism evidence="2 3">
    <name type="scientific">Flavobacterium rakeshii</name>
    <dbReference type="NCBI Taxonomy" id="1038845"/>
    <lineage>
        <taxon>Bacteria</taxon>
        <taxon>Pseudomonadati</taxon>
        <taxon>Bacteroidota</taxon>
        <taxon>Flavobacteriia</taxon>
        <taxon>Flavobacteriales</taxon>
        <taxon>Flavobacteriaceae</taxon>
        <taxon>Flavobacterium</taxon>
    </lineage>
</organism>
<feature type="region of interest" description="Disordered" evidence="1">
    <location>
        <begin position="1"/>
        <end position="38"/>
    </location>
</feature>
<keyword evidence="3" id="KW-1185">Reference proteome</keyword>
<reference evidence="2 3" key="1">
    <citation type="submission" date="2019-12" db="EMBL/GenBank/DDBJ databases">
        <authorList>
            <person name="Sun J.-Q."/>
        </authorList>
    </citation>
    <scope>NUCLEOTIDE SEQUENCE [LARGE SCALE GENOMIC DNA]</scope>
    <source>
        <strain evidence="2 3">JCM 17928</strain>
    </source>
</reference>
<name>A0A6N8HC04_9FLAO</name>
<accession>A0A6N8HC04</accession>
<evidence type="ECO:0000256" key="1">
    <source>
        <dbReference type="SAM" id="MobiDB-lite"/>
    </source>
</evidence>
<evidence type="ECO:0000313" key="3">
    <source>
        <dbReference type="Proteomes" id="UP000433945"/>
    </source>
</evidence>
<dbReference type="OrthoDB" id="5348860at2"/>
<dbReference type="Proteomes" id="UP000433945">
    <property type="component" value="Unassembled WGS sequence"/>
</dbReference>
<sequence length="202" mass="23170">MHSCKPAISNNESDSIEPEKNTTELPADTMGIVKPTLGDQNNKNYSTLTTSKESAEKIKTFLHQKYLEDFDILKPADRKFSFFQTDFNNDGKDDYFVHLYGSYFCNAEGCTYLLLDNNLNEIAVLNNLYSPIYRSDKTTNGWNDIILFSPDILKDKQQYIKIAFKNGKYTYSPANAEKLDSIPSQNCIVMWDNKVSVKEFSF</sequence>
<proteinExistence type="predicted"/>
<gene>
    <name evidence="2" type="ORF">GN157_06790</name>
</gene>
<dbReference type="EMBL" id="WOWP01000021">
    <property type="protein sequence ID" value="MUV03410.1"/>
    <property type="molecule type" value="Genomic_DNA"/>
</dbReference>